<keyword evidence="1" id="KW-0472">Membrane</keyword>
<dbReference type="GO" id="GO:0006660">
    <property type="term" value="P:phosphatidylserine catabolic process"/>
    <property type="evidence" value="ECO:0007669"/>
    <property type="project" value="TreeGrafter"/>
</dbReference>
<dbReference type="InterPro" id="IPR029058">
    <property type="entry name" value="AB_hydrolase_fold"/>
</dbReference>
<evidence type="ECO:0008006" key="7">
    <source>
        <dbReference type="Google" id="ProtNLM"/>
    </source>
</evidence>
<gene>
    <name evidence="4" type="ORF">IZO911_LOCUS21513</name>
    <name evidence="5" type="ORF">KXQ929_LOCUS17073</name>
</gene>
<dbReference type="EMBL" id="CAJNOE010000232">
    <property type="protein sequence ID" value="CAF1072788.1"/>
    <property type="molecule type" value="Genomic_DNA"/>
</dbReference>
<dbReference type="Proteomes" id="UP000663868">
    <property type="component" value="Unassembled WGS sequence"/>
</dbReference>
<evidence type="ECO:0000313" key="5">
    <source>
        <dbReference type="EMBL" id="CAF3801552.1"/>
    </source>
</evidence>
<dbReference type="GO" id="GO:0012505">
    <property type="term" value="C:endomembrane system"/>
    <property type="evidence" value="ECO:0007669"/>
    <property type="project" value="TreeGrafter"/>
</dbReference>
<dbReference type="Pfam" id="PF00561">
    <property type="entry name" value="Abhydrolase_1"/>
    <property type="match status" value="1"/>
</dbReference>
<keyword evidence="1" id="KW-1133">Transmembrane helix</keyword>
<comment type="caution">
    <text evidence="5">The sequence shown here is derived from an EMBL/GenBank/DDBJ whole genome shotgun (WGS) entry which is preliminary data.</text>
</comment>
<dbReference type="InterPro" id="IPR054518">
    <property type="entry name" value="ABHD16_N"/>
</dbReference>
<feature type="transmembrane region" description="Helical" evidence="1">
    <location>
        <begin position="51"/>
        <end position="74"/>
    </location>
</feature>
<keyword evidence="1" id="KW-0812">Transmembrane</keyword>
<dbReference type="PANTHER" id="PTHR12277:SF72">
    <property type="entry name" value="BAT5L PROTEIN"/>
    <property type="match status" value="1"/>
</dbReference>
<protein>
    <recommendedName>
        <fullName evidence="7">AB hydrolase-1 domain-containing protein</fullName>
    </recommendedName>
</protein>
<feature type="domain" description="AB hydrolase-1" evidence="2">
    <location>
        <begin position="267"/>
        <end position="389"/>
    </location>
</feature>
<feature type="transmembrane region" description="Helical" evidence="1">
    <location>
        <begin position="86"/>
        <end position="104"/>
    </location>
</feature>
<dbReference type="GO" id="GO:0047372">
    <property type="term" value="F:monoacylglycerol lipase activity"/>
    <property type="evidence" value="ECO:0007669"/>
    <property type="project" value="TreeGrafter"/>
</dbReference>
<sequence>MKNQLILFWRCIFGPKLYQTYPALPPPPVRNDQQPAHIYEKNTAESLSDTVFFALKLSIGLLKVTWPLCLIYFYRRGLLTYDNGLVTLRLTGCIVIISAYFMLLRGVGRYVNPNYKVFIDEFFKVKHNSTPETRQNLLAKFDFSLSHWKPDYVIETSAIRRLPMISTTKDDLINRTEPTLLDRLFHYPSLFLGYICVNVFGRRLMFPGSLQLLRQMMERPLLDGRTNLIVQHRAKRYFLHTADGNNIDTIFIDRRQSNNTYNGKTLVITCEGNAGFYEMGCMSTPVEAGYSVLGWNRPGFGESSGYPGTLSEINSIDAVMRYAIDELHFLIDDIVVFAWSIGGYSACWTAVNYQDIRGLVLDAVFDDVLPLAQRQMPSFASKFVEKTIRYYLDLNNIQLLKLYNGPFYLIRRTQDEIISLIPGRVETNRGNELLFHVLHYRYPFIYNDDQTLTLLRRYICSSHTQRIALFDQYCLNQSELQTQTREYRMENPTPSYPCKFGENFSLLERQRFAIYLIDQYLVNFDSQHCTPLPQTYFHIPNRCV</sequence>
<dbReference type="Pfam" id="PF22990">
    <property type="entry name" value="ABHD16_N"/>
    <property type="match status" value="1"/>
</dbReference>
<dbReference type="GO" id="GO:0052651">
    <property type="term" value="P:monoacylglycerol catabolic process"/>
    <property type="evidence" value="ECO:0007669"/>
    <property type="project" value="TreeGrafter"/>
</dbReference>
<dbReference type="AlphaFoldDB" id="A0A819BGK3"/>
<feature type="domain" description="Phosphatidylserine Lipase ABHD16 N-terminal" evidence="3">
    <location>
        <begin position="7"/>
        <end position="144"/>
    </location>
</feature>
<reference evidence="5" key="1">
    <citation type="submission" date="2021-02" db="EMBL/GenBank/DDBJ databases">
        <authorList>
            <person name="Nowell W R."/>
        </authorList>
    </citation>
    <scope>NUCLEOTIDE SEQUENCE</scope>
</reference>
<accession>A0A819BGK3</accession>
<dbReference type="Proteomes" id="UP000663860">
    <property type="component" value="Unassembled WGS sequence"/>
</dbReference>
<proteinExistence type="predicted"/>
<feature type="transmembrane region" description="Helical" evidence="1">
    <location>
        <begin position="184"/>
        <end position="201"/>
    </location>
</feature>
<evidence type="ECO:0000256" key="1">
    <source>
        <dbReference type="SAM" id="Phobius"/>
    </source>
</evidence>
<dbReference type="GO" id="GO:0004620">
    <property type="term" value="F:phospholipase activity"/>
    <property type="evidence" value="ECO:0007669"/>
    <property type="project" value="TreeGrafter"/>
</dbReference>
<name>A0A819BGK3_9BILA</name>
<evidence type="ECO:0000313" key="6">
    <source>
        <dbReference type="Proteomes" id="UP000663868"/>
    </source>
</evidence>
<evidence type="ECO:0000259" key="3">
    <source>
        <dbReference type="Pfam" id="PF22990"/>
    </source>
</evidence>
<evidence type="ECO:0000259" key="2">
    <source>
        <dbReference type="Pfam" id="PF00561"/>
    </source>
</evidence>
<dbReference type="Gene3D" id="3.40.50.1820">
    <property type="entry name" value="alpha/beta hydrolase"/>
    <property type="match status" value="1"/>
</dbReference>
<dbReference type="PANTHER" id="PTHR12277">
    <property type="entry name" value="ALPHA/BETA HYDROLASE DOMAIN-CONTAINING PROTEIN"/>
    <property type="match status" value="1"/>
</dbReference>
<dbReference type="InterPro" id="IPR000073">
    <property type="entry name" value="AB_hydrolase_1"/>
</dbReference>
<organism evidence="5 6">
    <name type="scientific">Adineta steineri</name>
    <dbReference type="NCBI Taxonomy" id="433720"/>
    <lineage>
        <taxon>Eukaryota</taxon>
        <taxon>Metazoa</taxon>
        <taxon>Spiralia</taxon>
        <taxon>Gnathifera</taxon>
        <taxon>Rotifera</taxon>
        <taxon>Eurotatoria</taxon>
        <taxon>Bdelloidea</taxon>
        <taxon>Adinetida</taxon>
        <taxon>Adinetidae</taxon>
        <taxon>Adineta</taxon>
    </lineage>
</organism>
<dbReference type="EMBL" id="CAJOBB010001058">
    <property type="protein sequence ID" value="CAF3801552.1"/>
    <property type="molecule type" value="Genomic_DNA"/>
</dbReference>
<dbReference type="SUPFAM" id="SSF53474">
    <property type="entry name" value="alpha/beta-Hydrolases"/>
    <property type="match status" value="1"/>
</dbReference>
<evidence type="ECO:0000313" key="4">
    <source>
        <dbReference type="EMBL" id="CAF1072788.1"/>
    </source>
</evidence>